<dbReference type="PANTHER" id="PTHR47396:SF1">
    <property type="entry name" value="ATP-DEPENDENT HELICASE IRC3-RELATED"/>
    <property type="match status" value="1"/>
</dbReference>
<dbReference type="InterPro" id="IPR029063">
    <property type="entry name" value="SAM-dependent_MTases_sf"/>
</dbReference>
<gene>
    <name evidence="3" type="ORF">CI114_04555</name>
</gene>
<dbReference type="EMBL" id="NPND01000010">
    <property type="protein sequence ID" value="PIM92033.1"/>
    <property type="molecule type" value="Genomic_DNA"/>
</dbReference>
<dbReference type="InterPro" id="IPR039442">
    <property type="entry name" value="Mrr-like_dom"/>
</dbReference>
<dbReference type="GO" id="GO:0016787">
    <property type="term" value="F:hydrolase activity"/>
    <property type="evidence" value="ECO:0007669"/>
    <property type="project" value="InterPro"/>
</dbReference>
<dbReference type="InterPro" id="IPR001650">
    <property type="entry name" value="Helicase_C-like"/>
</dbReference>
<dbReference type="PROSITE" id="PS51194">
    <property type="entry name" value="HELICASE_CTER"/>
    <property type="match status" value="1"/>
</dbReference>
<dbReference type="PROSITE" id="PS51192">
    <property type="entry name" value="HELICASE_ATP_BIND_1"/>
    <property type="match status" value="1"/>
</dbReference>
<dbReference type="InterPro" id="IPR011856">
    <property type="entry name" value="tRNA_endonuc-like_dom_sf"/>
</dbReference>
<dbReference type="Gene3D" id="3.40.1350.10">
    <property type="match status" value="1"/>
</dbReference>
<dbReference type="InterPro" id="IPR050742">
    <property type="entry name" value="Helicase_Restrict-Modif_Enz"/>
</dbReference>
<dbReference type="SUPFAM" id="SSF52980">
    <property type="entry name" value="Restriction endonuclease-like"/>
    <property type="match status" value="1"/>
</dbReference>
<dbReference type="InterPro" id="IPR006935">
    <property type="entry name" value="Helicase/UvrB_N"/>
</dbReference>
<protein>
    <submittedName>
        <fullName evidence="3">Helicase</fullName>
    </submittedName>
</protein>
<dbReference type="SMART" id="SM00490">
    <property type="entry name" value="HELICc"/>
    <property type="match status" value="1"/>
</dbReference>
<dbReference type="Pfam" id="PF18135">
    <property type="entry name" value="Type_ISP_C"/>
    <property type="match status" value="1"/>
</dbReference>
<dbReference type="Gene3D" id="3.40.50.150">
    <property type="entry name" value="Vaccinia Virus protein VP39"/>
    <property type="match status" value="1"/>
</dbReference>
<comment type="caution">
    <text evidence="3">The sequence shown here is derived from an EMBL/GenBank/DDBJ whole genome shotgun (WGS) entry which is preliminary data.</text>
</comment>
<reference evidence="3 4" key="1">
    <citation type="submission" date="2017-08" db="EMBL/GenBank/DDBJ databases">
        <title>Analysis of Fusobacterium persistence and antibiotic response in human colorectal.</title>
        <authorList>
            <person name="Bullman S."/>
        </authorList>
    </citation>
    <scope>NUCLEOTIDE SEQUENCE [LARGE SCALE GENOMIC DNA]</scope>
    <source>
        <strain evidence="3 4">P2_CP</strain>
    </source>
</reference>
<dbReference type="CDD" id="cd22333">
    <property type="entry name" value="LlaBIII_nuclease-like"/>
    <property type="match status" value="1"/>
</dbReference>
<dbReference type="SUPFAM" id="SSF53335">
    <property type="entry name" value="S-adenosyl-L-methionine-dependent methyltransferases"/>
    <property type="match status" value="1"/>
</dbReference>
<dbReference type="InterPro" id="IPR041635">
    <property type="entry name" value="Type_ISP_LLaBIII_C"/>
</dbReference>
<dbReference type="RefSeq" id="WP_158409854.1">
    <property type="nucleotide sequence ID" value="NZ_CP056023.1"/>
</dbReference>
<dbReference type="PRINTS" id="PR00507">
    <property type="entry name" value="N12N6MTFRASE"/>
</dbReference>
<dbReference type="InterPro" id="IPR053980">
    <property type="entry name" value="ISP_coupler"/>
</dbReference>
<evidence type="ECO:0000313" key="4">
    <source>
        <dbReference type="Proteomes" id="UP000230719"/>
    </source>
</evidence>
<dbReference type="GO" id="GO:0005829">
    <property type="term" value="C:cytosol"/>
    <property type="evidence" value="ECO:0007669"/>
    <property type="project" value="TreeGrafter"/>
</dbReference>
<dbReference type="CDD" id="cd18785">
    <property type="entry name" value="SF2_C"/>
    <property type="match status" value="1"/>
</dbReference>
<dbReference type="Proteomes" id="UP000230719">
    <property type="component" value="Unassembled WGS sequence"/>
</dbReference>
<dbReference type="GO" id="GO:0004386">
    <property type="term" value="F:helicase activity"/>
    <property type="evidence" value="ECO:0007669"/>
    <property type="project" value="UniProtKB-KW"/>
</dbReference>
<keyword evidence="3" id="KW-0547">Nucleotide-binding</keyword>
<dbReference type="Pfam" id="PF13156">
    <property type="entry name" value="Mrr_cat_2"/>
    <property type="match status" value="1"/>
</dbReference>
<feature type="domain" description="Helicase ATP-binding" evidence="1">
    <location>
        <begin position="187"/>
        <end position="396"/>
    </location>
</feature>
<keyword evidence="3" id="KW-0378">Hydrolase</keyword>
<feature type="domain" description="Helicase C-terminal" evidence="2">
    <location>
        <begin position="474"/>
        <end position="643"/>
    </location>
</feature>
<dbReference type="InterPro" id="IPR002052">
    <property type="entry name" value="DNA_methylase_N6_adenine_CS"/>
</dbReference>
<dbReference type="InterPro" id="IPR014001">
    <property type="entry name" value="Helicase_ATP-bd"/>
</dbReference>
<dbReference type="PANTHER" id="PTHR47396">
    <property type="entry name" value="TYPE I RESTRICTION ENZYME ECOKI R PROTEIN"/>
    <property type="match status" value="1"/>
</dbReference>
<evidence type="ECO:0000259" key="2">
    <source>
        <dbReference type="PROSITE" id="PS51194"/>
    </source>
</evidence>
<name>A0A2G9FNE5_9FUSO</name>
<dbReference type="GO" id="GO:0003677">
    <property type="term" value="F:DNA binding"/>
    <property type="evidence" value="ECO:0007669"/>
    <property type="project" value="InterPro"/>
</dbReference>
<accession>A0A2G9FNE5</accession>
<keyword evidence="3" id="KW-0067">ATP-binding</keyword>
<dbReference type="GO" id="GO:0005524">
    <property type="term" value="F:ATP binding"/>
    <property type="evidence" value="ECO:0007669"/>
    <property type="project" value="InterPro"/>
</dbReference>
<dbReference type="InterPro" id="IPR027417">
    <property type="entry name" value="P-loop_NTPase"/>
</dbReference>
<organism evidence="3 4">
    <name type="scientific">Fusobacterium animalis</name>
    <dbReference type="NCBI Taxonomy" id="76859"/>
    <lineage>
        <taxon>Bacteria</taxon>
        <taxon>Fusobacteriati</taxon>
        <taxon>Fusobacteriota</taxon>
        <taxon>Fusobacteriia</taxon>
        <taxon>Fusobacteriales</taxon>
        <taxon>Fusobacteriaceae</taxon>
        <taxon>Fusobacterium</taxon>
    </lineage>
</organism>
<sequence>MNLKDILKELGESSHSLRDKGTRFELLIKNWFLTTKLYSDNIKEIWLWNEFPYKNQFGGSDSGVDLVIYNQEDEYIAIQCKFYKQNSEISKSDVDTFISTSAKLFEVNGAKKKFSNRIFISTTNNWSKKASELIENQEIPVIRISLNELEDSDVDWSKIYLGKLGSEAKKASKIIRSHQKEARDSVHEYFKENDRGKLIMACGTGKTFTSLKIAENETDKNGLILFLVPSIALLGQTLREWTNDIDKDTKLFPICICSDSKISSKKSTNDDNITSVVDLALPATTDIAKIVSQLEKIKDKKGMKVVFSTYQSIDVIAKAQEKILEQDKNFGEFNLIICDEAHRTTGVTLKNEDESNFVKVHSNEFIKSKKRLYMTATPRLYDDNSKSKAKESEAYLCSMDDKNLYGEEIYRIGFGKAVENNLLADYKVLILTLNSSQIPKELQAIIANGESEFKVDDATKLIGCINGLSKQILETDGIIKSTDPEPMKRAVAFCRDIKTSKRITNNLNNYSKDYISSLKEEAKKKMVDISSKHIDGGMNALEREDLLSWLKEDGEEKECRILTNARCLSEGVDVPNLDAVLFLSAKNSQVDVVQSVGRVMRKAPHKKYGYIIIPVLIPENISPEEALNDNESYKVVWSVLNALRAHDDRFNAVVNKIDINKNKPTNIIIGAPDNSGDGNGEVTEPGSIYDGQKTLPFPIEVVQNAIYAKMVEKVGDRKYFEQWAKDVAKIAQIQIDRIRVLIEKSDEHKKAFESFIKGLQENINSDIDSEEAIEMLSQHIITKPIFEALFENYSFVKNNPISSSMEEILNLLLEQQFEKETEELKAFYDDVRVRVGNIDNSEGKQKIIVELYEKFFKTAFPKLVERLGIVYTPIEVVDFIINSVEDILKKEFNRSLTDENVNILEPFVGTGTFISRLLQSGNIKPKDLERKYQKEIFANEIILLAYYIATVNIENVYHDLNNETEYKEFQGICLTDTFQLGEDKKELALVSDSFKENSKRVKRQKNAPLQIIFGNPPYTIGQNSANDNAQNKKYPILDNRISETYSKESSAGLNKALYDAYIKAFRWATDRLNNNGGGVIGFVTNGAWIDGTATSGFRKTIEKEFTSIYVFNLRGNARTSGEQRRKEKGNIFGAGSKTPIAITLLVKNPNEKKEKAKIYYYDIGDYLTREEKLSKINGFKSIGSKKMDWQILNPNEEGDWINQRNDKFKDFIPLIDKDNKNNKETFFTMSSNGVVTSRDSWVYSYSKANLEKNMRETIDFYNKEVEKILNTRKKDKNRDIEGIIDTNPKNISWSADLKKRANSYKFDKFNINDIAISLYRPFTKQYLYFNRFWNERYSQQDKFKSYAIFTNGISSSKEFSVLISNNIINLDCLEKNNCYPLYYIEEDKNKSKSLFQTLDGIEKENKKDGISDYIFNLAKEKYSTKISREDIFYYVYGFLHNEDYKKEFEADLKKLIPRLPLVDDYKTFKIYSDIGRELANLHLNYENIERDSNIIVEGEESNNFKVEKMRFENKDKKDIIIFNSDIKIKNIPLEAYDYQVNGKSAVEWIVERYTVSVNKDSGIENNPNLWCEENKNPRYILDLLLSIISLSLKTNELIKKLPKIEF</sequence>
<evidence type="ECO:0000259" key="1">
    <source>
        <dbReference type="PROSITE" id="PS51192"/>
    </source>
</evidence>
<evidence type="ECO:0000313" key="3">
    <source>
        <dbReference type="EMBL" id="PIM92033.1"/>
    </source>
</evidence>
<keyword evidence="3" id="KW-0347">Helicase</keyword>
<dbReference type="PROSITE" id="PS00092">
    <property type="entry name" value="N6_MTASE"/>
    <property type="match status" value="1"/>
</dbReference>
<proteinExistence type="predicted"/>
<dbReference type="Gene3D" id="3.40.50.300">
    <property type="entry name" value="P-loop containing nucleotide triphosphate hydrolases"/>
    <property type="match status" value="2"/>
</dbReference>
<dbReference type="InterPro" id="IPR011335">
    <property type="entry name" value="Restrct_endonuc-II-like"/>
</dbReference>
<dbReference type="GO" id="GO:0008168">
    <property type="term" value="F:methyltransferase activity"/>
    <property type="evidence" value="ECO:0007669"/>
    <property type="project" value="InterPro"/>
</dbReference>
<dbReference type="Pfam" id="PF04851">
    <property type="entry name" value="ResIII"/>
    <property type="match status" value="1"/>
</dbReference>
<dbReference type="SMART" id="SM00487">
    <property type="entry name" value="DEXDc"/>
    <property type="match status" value="1"/>
</dbReference>
<dbReference type="SUPFAM" id="SSF52540">
    <property type="entry name" value="P-loop containing nucleoside triphosphate hydrolases"/>
    <property type="match status" value="1"/>
</dbReference>
<dbReference type="GO" id="GO:0032259">
    <property type="term" value="P:methylation"/>
    <property type="evidence" value="ECO:0007669"/>
    <property type="project" value="InterPro"/>
</dbReference>
<dbReference type="Pfam" id="PF22240">
    <property type="entry name" value="ISP_coupler"/>
    <property type="match status" value="1"/>
</dbReference>
<dbReference type="Pfam" id="PF00271">
    <property type="entry name" value="Helicase_C"/>
    <property type="match status" value="1"/>
</dbReference>